<keyword evidence="4" id="KW-1185">Reference proteome</keyword>
<dbReference type="RefSeq" id="WP_134337886.1">
    <property type="nucleotide sequence ID" value="NZ_BMCZ01000002.1"/>
</dbReference>
<gene>
    <name evidence="2" type="ORF">E2R65_18015</name>
    <name evidence="1" type="ORF">GGR35_003443</name>
</gene>
<name>A0A4Y8A8Q9_9SPHI</name>
<reference evidence="2 3" key="1">
    <citation type="journal article" date="2016" name="Int. J. Syst. Evol. Microbiol.">
        <title>Proposal of Mucilaginibacter phyllosphaerae sp. nov. isolated from the phyllosphere of Galium album.</title>
        <authorList>
            <person name="Aydogan E.L."/>
            <person name="Busse H.J."/>
            <person name="Moser G."/>
            <person name="Muller C."/>
            <person name="Kampfer P."/>
            <person name="Glaeser S.P."/>
        </authorList>
    </citation>
    <scope>NUCLEOTIDE SEQUENCE [LARGE SCALE GENOMIC DNA]</scope>
    <source>
        <strain evidence="2 3">PP-F2FG21</strain>
    </source>
</reference>
<protein>
    <submittedName>
        <fullName evidence="2">Uncharacterized protein</fullName>
    </submittedName>
</protein>
<reference evidence="1 4" key="3">
    <citation type="submission" date="2020-08" db="EMBL/GenBank/DDBJ databases">
        <title>Genomic Encyclopedia of Type Strains, Phase IV (KMG-IV): sequencing the most valuable type-strain genomes for metagenomic binning, comparative biology and taxonomic classification.</title>
        <authorList>
            <person name="Goeker M."/>
        </authorList>
    </citation>
    <scope>NUCLEOTIDE SEQUENCE [LARGE SCALE GENOMIC DNA]</scope>
    <source>
        <strain evidence="1 4">DSM 100995</strain>
    </source>
</reference>
<dbReference type="AlphaFoldDB" id="A0A4Y8A8Q9"/>
<evidence type="ECO:0000313" key="3">
    <source>
        <dbReference type="Proteomes" id="UP000297248"/>
    </source>
</evidence>
<dbReference type="OrthoDB" id="797113at2"/>
<proteinExistence type="predicted"/>
<dbReference type="Proteomes" id="UP000297248">
    <property type="component" value="Unassembled WGS sequence"/>
</dbReference>
<comment type="caution">
    <text evidence="2">The sequence shown here is derived from an EMBL/GenBank/DDBJ whole genome shotgun (WGS) entry which is preliminary data.</text>
</comment>
<organism evidence="2 3">
    <name type="scientific">Mucilaginibacter phyllosphaerae</name>
    <dbReference type="NCBI Taxonomy" id="1812349"/>
    <lineage>
        <taxon>Bacteria</taxon>
        <taxon>Pseudomonadati</taxon>
        <taxon>Bacteroidota</taxon>
        <taxon>Sphingobacteriia</taxon>
        <taxon>Sphingobacteriales</taxon>
        <taxon>Sphingobacteriaceae</taxon>
        <taxon>Mucilaginibacter</taxon>
    </lineage>
</organism>
<sequence>MILEDFLYRLKLEYHTLHTLNTETYYQRLASLFVVLELDGDNLNAEHDLGLDQVLEKMNDINEDDLHQDLSPEELALLIKKVKTGLALLINQIEA</sequence>
<evidence type="ECO:0000313" key="1">
    <source>
        <dbReference type="EMBL" id="MBB3970817.1"/>
    </source>
</evidence>
<dbReference type="EMBL" id="JACIEG010000007">
    <property type="protein sequence ID" value="MBB3970817.1"/>
    <property type="molecule type" value="Genomic_DNA"/>
</dbReference>
<evidence type="ECO:0000313" key="4">
    <source>
        <dbReference type="Proteomes" id="UP000583101"/>
    </source>
</evidence>
<reference evidence="2" key="2">
    <citation type="submission" date="2019-03" db="EMBL/GenBank/DDBJ databases">
        <authorList>
            <person name="Yan Y.-Q."/>
            <person name="Du Z.-J."/>
        </authorList>
    </citation>
    <scope>NUCLEOTIDE SEQUENCE</scope>
    <source>
        <strain evidence="2">PP-F2FG21</strain>
    </source>
</reference>
<accession>A0A4Y8A8Q9</accession>
<dbReference type="Proteomes" id="UP000583101">
    <property type="component" value="Unassembled WGS sequence"/>
</dbReference>
<evidence type="ECO:0000313" key="2">
    <source>
        <dbReference type="EMBL" id="TEW64244.1"/>
    </source>
</evidence>
<dbReference type="EMBL" id="SNQG01000007">
    <property type="protein sequence ID" value="TEW64244.1"/>
    <property type="molecule type" value="Genomic_DNA"/>
</dbReference>